<keyword evidence="2" id="KW-1133">Transmembrane helix</keyword>
<comment type="caution">
    <text evidence="3">The sequence shown here is derived from an EMBL/GenBank/DDBJ whole genome shotgun (WGS) entry which is preliminary data.</text>
</comment>
<reference evidence="3 4" key="1">
    <citation type="submission" date="2018-08" db="EMBL/GenBank/DDBJ databases">
        <title>Isolation, diversity and antifungal activity of Actinobacteria from wheat.</title>
        <authorList>
            <person name="Han C."/>
        </authorList>
    </citation>
    <scope>NUCLEOTIDE SEQUENCE [LARGE SCALE GENOMIC DNA]</scope>
    <source>
        <strain evidence="3 4">NEAU-YY421</strain>
    </source>
</reference>
<feature type="transmembrane region" description="Helical" evidence="2">
    <location>
        <begin position="38"/>
        <end position="60"/>
    </location>
</feature>
<dbReference type="EMBL" id="QUAK01000015">
    <property type="protein sequence ID" value="RFU88256.1"/>
    <property type="molecule type" value="Genomic_DNA"/>
</dbReference>
<feature type="transmembrane region" description="Helical" evidence="2">
    <location>
        <begin position="72"/>
        <end position="102"/>
    </location>
</feature>
<evidence type="ECO:0000313" key="3">
    <source>
        <dbReference type="EMBL" id="RFU88256.1"/>
    </source>
</evidence>
<protein>
    <submittedName>
        <fullName evidence="3">Uncharacterized protein</fullName>
    </submittedName>
</protein>
<evidence type="ECO:0000256" key="2">
    <source>
        <dbReference type="SAM" id="Phobius"/>
    </source>
</evidence>
<gene>
    <name evidence="3" type="ORF">DY218_02965</name>
</gene>
<name>A0A372MBG4_9ACTN</name>
<dbReference type="RefSeq" id="WP_128554295.1">
    <property type="nucleotide sequence ID" value="NZ_QUAK01000015.1"/>
</dbReference>
<feature type="transmembrane region" description="Helical" evidence="2">
    <location>
        <begin position="109"/>
        <end position="127"/>
    </location>
</feature>
<accession>A0A372MBG4</accession>
<keyword evidence="2" id="KW-0812">Transmembrane</keyword>
<keyword evidence="4" id="KW-1185">Reference proteome</keyword>
<proteinExistence type="predicted"/>
<feature type="transmembrane region" description="Helical" evidence="2">
    <location>
        <begin position="133"/>
        <end position="154"/>
    </location>
</feature>
<feature type="compositionally biased region" description="Low complexity" evidence="1">
    <location>
        <begin position="1"/>
        <end position="18"/>
    </location>
</feature>
<dbReference type="Proteomes" id="UP000263094">
    <property type="component" value="Unassembled WGS sequence"/>
</dbReference>
<organism evidence="3 4">
    <name type="scientific">Streptomyces triticagri</name>
    <dbReference type="NCBI Taxonomy" id="2293568"/>
    <lineage>
        <taxon>Bacteria</taxon>
        <taxon>Bacillati</taxon>
        <taxon>Actinomycetota</taxon>
        <taxon>Actinomycetes</taxon>
        <taxon>Kitasatosporales</taxon>
        <taxon>Streptomycetaceae</taxon>
        <taxon>Streptomyces</taxon>
    </lineage>
</organism>
<sequence length="179" mass="18608">MTSSPRGRSGRGPNSGAPNPYRFSPDFIKRWESRLTKIIVIGVAAAAVLAGIGLAVGGTLDGEVPEDDGRWMLAWIPLIAAGVAGGLAVLGPLLAGCVLGGLAIHRHGWIPGVVLFAGILLTSYGLAMDDAYTRWGVTALVVGVLGFFLVGTLSKVPMWIGGRRLDPAAVRRKAKGPKT</sequence>
<feature type="region of interest" description="Disordered" evidence="1">
    <location>
        <begin position="1"/>
        <end position="21"/>
    </location>
</feature>
<evidence type="ECO:0000256" key="1">
    <source>
        <dbReference type="SAM" id="MobiDB-lite"/>
    </source>
</evidence>
<dbReference type="AlphaFoldDB" id="A0A372MBG4"/>
<keyword evidence="2" id="KW-0472">Membrane</keyword>
<evidence type="ECO:0000313" key="4">
    <source>
        <dbReference type="Proteomes" id="UP000263094"/>
    </source>
</evidence>
<dbReference type="OrthoDB" id="9991299at2"/>